<keyword evidence="3" id="KW-1185">Reference proteome</keyword>
<keyword evidence="1" id="KW-1133">Transmembrane helix</keyword>
<reference evidence="2" key="2">
    <citation type="submission" date="2015-03" db="UniProtKB">
        <authorList>
            <consortium name="EnsemblPlants"/>
        </authorList>
    </citation>
    <scope>IDENTIFICATION</scope>
</reference>
<dbReference type="Proteomes" id="UP000032141">
    <property type="component" value="Chromosome C8"/>
</dbReference>
<name>A0A0D3DN94_BRAOL</name>
<organism evidence="2 3">
    <name type="scientific">Brassica oleracea var. oleracea</name>
    <dbReference type="NCBI Taxonomy" id="109376"/>
    <lineage>
        <taxon>Eukaryota</taxon>
        <taxon>Viridiplantae</taxon>
        <taxon>Streptophyta</taxon>
        <taxon>Embryophyta</taxon>
        <taxon>Tracheophyta</taxon>
        <taxon>Spermatophyta</taxon>
        <taxon>Magnoliopsida</taxon>
        <taxon>eudicotyledons</taxon>
        <taxon>Gunneridae</taxon>
        <taxon>Pentapetalae</taxon>
        <taxon>rosids</taxon>
        <taxon>malvids</taxon>
        <taxon>Brassicales</taxon>
        <taxon>Brassicaceae</taxon>
        <taxon>Brassiceae</taxon>
        <taxon>Brassica</taxon>
    </lineage>
</organism>
<sequence length="281" mass="31900">MAHNSKSTASIAQRVYFDNIFPSLREPLWLSNPPSRVHATLMDLVHKSVNEMVEAFHCSENAECTLLRCGRCGSVQRILLMLRYEIVTGSTLANGGLAMKSEEEKRFVRELLRQRGSAREEEETKVQEREKCEAGERKAARVRVRQEKEHAVGNRILEWTGCYTKVSESMDVNLIDSMHFTHPDDYYLLEVDCLRVSLTSVVTVKRSCGEIPELFTHISIMAAGTGSTAFFTVICSFASRRVPFCANKFFNTGLGFSLVILLWAVDRLGRLWLLGKQQEKE</sequence>
<protein>
    <recommendedName>
        <fullName evidence="4">Transmembrane protein</fullName>
    </recommendedName>
</protein>
<evidence type="ECO:0000313" key="2">
    <source>
        <dbReference type="EnsemblPlants" id="Bo8g054150.1"/>
    </source>
</evidence>
<proteinExistence type="predicted"/>
<dbReference type="OMA" id="IPELFTH"/>
<evidence type="ECO:0000313" key="3">
    <source>
        <dbReference type="Proteomes" id="UP000032141"/>
    </source>
</evidence>
<evidence type="ECO:0000256" key="1">
    <source>
        <dbReference type="SAM" id="Phobius"/>
    </source>
</evidence>
<dbReference type="STRING" id="109376.A0A0D3DN94"/>
<dbReference type="PANTHER" id="PTHR35095:SF1">
    <property type="entry name" value="OS05G0143300 PROTEIN"/>
    <property type="match status" value="1"/>
</dbReference>
<evidence type="ECO:0008006" key="4">
    <source>
        <dbReference type="Google" id="ProtNLM"/>
    </source>
</evidence>
<keyword evidence="1" id="KW-0812">Transmembrane</keyword>
<dbReference type="EnsemblPlants" id="Bo8g054150.1">
    <property type="protein sequence ID" value="Bo8g054150.1"/>
    <property type="gene ID" value="Bo8g054150"/>
</dbReference>
<dbReference type="AlphaFoldDB" id="A0A0D3DN94"/>
<feature type="transmembrane region" description="Helical" evidence="1">
    <location>
        <begin position="214"/>
        <end position="237"/>
    </location>
</feature>
<keyword evidence="1" id="KW-0472">Membrane</keyword>
<feature type="transmembrane region" description="Helical" evidence="1">
    <location>
        <begin position="249"/>
        <end position="265"/>
    </location>
</feature>
<accession>A0A0D3DN94</accession>
<dbReference type="PANTHER" id="PTHR35095">
    <property type="entry name" value="OS05G0143300 PROTEIN"/>
    <property type="match status" value="1"/>
</dbReference>
<dbReference type="Gramene" id="Bo8g054150.1">
    <property type="protein sequence ID" value="Bo8g054150.1"/>
    <property type="gene ID" value="Bo8g054150"/>
</dbReference>
<dbReference type="HOGENOM" id="CLU_991600_0_0_1"/>
<reference evidence="2 3" key="1">
    <citation type="journal article" date="2014" name="Genome Biol.">
        <title>Transcriptome and methylome profiling reveals relics of genome dominance in the mesopolyploid Brassica oleracea.</title>
        <authorList>
            <person name="Parkin I.A."/>
            <person name="Koh C."/>
            <person name="Tang H."/>
            <person name="Robinson S.J."/>
            <person name="Kagale S."/>
            <person name="Clarke W.E."/>
            <person name="Town C.D."/>
            <person name="Nixon J."/>
            <person name="Krishnakumar V."/>
            <person name="Bidwell S.L."/>
            <person name="Denoeud F."/>
            <person name="Belcram H."/>
            <person name="Links M.G."/>
            <person name="Just J."/>
            <person name="Clarke C."/>
            <person name="Bender T."/>
            <person name="Huebert T."/>
            <person name="Mason A.S."/>
            <person name="Pires J.C."/>
            <person name="Barker G."/>
            <person name="Moore J."/>
            <person name="Walley P.G."/>
            <person name="Manoli S."/>
            <person name="Batley J."/>
            <person name="Edwards D."/>
            <person name="Nelson M.N."/>
            <person name="Wang X."/>
            <person name="Paterson A.H."/>
            <person name="King G."/>
            <person name="Bancroft I."/>
            <person name="Chalhoub B."/>
            <person name="Sharpe A.G."/>
        </authorList>
    </citation>
    <scope>NUCLEOTIDE SEQUENCE</scope>
    <source>
        <strain evidence="2 3">cv. TO1000</strain>
    </source>
</reference>